<evidence type="ECO:0000256" key="4">
    <source>
        <dbReference type="ARBA" id="ARBA00022889"/>
    </source>
</evidence>
<dbReference type="Proteomes" id="UP001174136">
    <property type="component" value="Unassembled WGS sequence"/>
</dbReference>
<comment type="similarity">
    <text evidence="2">Belongs to the mesothelin family.</text>
</comment>
<organism evidence="7 8">
    <name type="scientific">Merluccius polli</name>
    <name type="common">Benguela hake</name>
    <name type="synonym">Merluccius cadenati</name>
    <dbReference type="NCBI Taxonomy" id="89951"/>
    <lineage>
        <taxon>Eukaryota</taxon>
        <taxon>Metazoa</taxon>
        <taxon>Chordata</taxon>
        <taxon>Craniata</taxon>
        <taxon>Vertebrata</taxon>
        <taxon>Euteleostomi</taxon>
        <taxon>Actinopterygii</taxon>
        <taxon>Neopterygii</taxon>
        <taxon>Teleostei</taxon>
        <taxon>Neoteleostei</taxon>
        <taxon>Acanthomorphata</taxon>
        <taxon>Zeiogadaria</taxon>
        <taxon>Gadariae</taxon>
        <taxon>Gadiformes</taxon>
        <taxon>Gadoidei</taxon>
        <taxon>Merlucciidae</taxon>
        <taxon>Merluccius</taxon>
    </lineage>
</organism>
<comment type="caution">
    <text evidence="7">The sequence shown here is derived from an EMBL/GenBank/DDBJ whole genome shotgun (WGS) entry which is preliminary data.</text>
</comment>
<dbReference type="GO" id="GO:0009986">
    <property type="term" value="C:cell surface"/>
    <property type="evidence" value="ECO:0007669"/>
    <property type="project" value="TreeGrafter"/>
</dbReference>
<dbReference type="PANTHER" id="PTHR23412:SF21">
    <property type="entry name" value="OTOANCORIN ISOFORM X1"/>
    <property type="match status" value="1"/>
</dbReference>
<accession>A0AA47P5X1</accession>
<gene>
    <name evidence="7" type="ORF">N1851_012445</name>
</gene>
<evidence type="ECO:0000256" key="3">
    <source>
        <dbReference type="ARBA" id="ARBA00022729"/>
    </source>
</evidence>
<dbReference type="PANTHER" id="PTHR23412">
    <property type="entry name" value="STEREOCILIN RELATED"/>
    <property type="match status" value="1"/>
</dbReference>
<dbReference type="InterPro" id="IPR026664">
    <property type="entry name" value="Stereocilin-rel"/>
</dbReference>
<dbReference type="EMBL" id="JAOPHQ010002279">
    <property type="protein sequence ID" value="KAK0147832.1"/>
    <property type="molecule type" value="Genomic_DNA"/>
</dbReference>
<evidence type="ECO:0000256" key="2">
    <source>
        <dbReference type="ARBA" id="ARBA00011016"/>
    </source>
</evidence>
<dbReference type="AlphaFoldDB" id="A0AA47P5X1"/>
<name>A0AA47P5X1_MERPO</name>
<keyword evidence="3" id="KW-0732">Signal</keyword>
<evidence type="ECO:0000256" key="6">
    <source>
        <dbReference type="ARBA" id="ARBA00023180"/>
    </source>
</evidence>
<comment type="subcellular location">
    <subcellularLocation>
        <location evidence="1">Membrane</location>
    </subcellularLocation>
</comment>
<protein>
    <submittedName>
        <fullName evidence="7">Otoancorin</fullName>
    </submittedName>
</protein>
<evidence type="ECO:0000256" key="1">
    <source>
        <dbReference type="ARBA" id="ARBA00004370"/>
    </source>
</evidence>
<keyword evidence="4" id="KW-0130">Cell adhesion</keyword>
<dbReference type="Pfam" id="PF06060">
    <property type="entry name" value="Mesothelin"/>
    <property type="match status" value="1"/>
</dbReference>
<keyword evidence="8" id="KW-1185">Reference proteome</keyword>
<keyword evidence="6" id="KW-0325">Glycoprotein</keyword>
<keyword evidence="5" id="KW-0472">Membrane</keyword>
<dbReference type="GO" id="GO:0007160">
    <property type="term" value="P:cell-matrix adhesion"/>
    <property type="evidence" value="ECO:0007669"/>
    <property type="project" value="TreeGrafter"/>
</dbReference>
<dbReference type="GO" id="GO:0016020">
    <property type="term" value="C:membrane"/>
    <property type="evidence" value="ECO:0007669"/>
    <property type="project" value="UniProtKB-SubCell"/>
</dbReference>
<dbReference type="InterPro" id="IPR010335">
    <property type="entry name" value="Mesothelin"/>
</dbReference>
<evidence type="ECO:0000256" key="5">
    <source>
        <dbReference type="ARBA" id="ARBA00023136"/>
    </source>
</evidence>
<sequence>MMDRVAEKDSLEMADALTENSQWLSKTQVTCAARKLFATLESKRYKYFKNITEQELDKIPPLMLIYLQPEKIEDMPDHVCTVFLTKMSVANLSALCLMSLSRPALTKRALRCLTNGRNMSAISSEEMLYLGQLLCEVPPSELRRLSPEALNSSLQAMAACPHIPPRHHLPLLRLLKENYGNVSDWSKKTMEYLSHFLLLYESEIENLHSKVGINNFQTVPWLKKVLSDLEDNVMQSSTGSTAGHKALRKKLFALDIQPDSARRRRADISTIIKPTVQLVEDPREDIVFLNKQLGHMSAETFKLTVELMGSVTDYSRDQLTVLTEKALEAFGPVSLLNESVVIQLGCVNQGFSDADLQRLPMGLETLQELSKCSWLQAQREAIWKGVSSRSNLTADMLGAAEIVALNQFICGLNSEDIGKLQQEAFRNAVSSVGDMQCPLSVTKEFTKLAVTVFGAASQFTEADVSTLGNIVAGLNALEMSSLDPSVLPFLSEDSIPLIPVNVFSALSTTWLKALGPDNGIKVTAEQKAVLSAEKMAALQEMLTGSRATETSTQPPIAPNSGAPSPTIEGIAAFMKPFLFLFLGFLLL</sequence>
<evidence type="ECO:0000313" key="7">
    <source>
        <dbReference type="EMBL" id="KAK0147832.1"/>
    </source>
</evidence>
<reference evidence="7" key="1">
    <citation type="journal article" date="2023" name="Front. Mar. Sci.">
        <title>A new Merluccius polli reference genome to investigate the effects of global change in West African waters.</title>
        <authorList>
            <person name="Mateo J.L."/>
            <person name="Blanco-Fernandez C."/>
            <person name="Garcia-Vazquez E."/>
            <person name="Machado-Schiaffino G."/>
        </authorList>
    </citation>
    <scope>NUCLEOTIDE SEQUENCE</scope>
    <source>
        <strain evidence="7">C29</strain>
        <tissue evidence="7">Fin</tissue>
    </source>
</reference>
<evidence type="ECO:0000313" key="8">
    <source>
        <dbReference type="Proteomes" id="UP001174136"/>
    </source>
</evidence>
<proteinExistence type="inferred from homology"/>